<keyword evidence="9 12" id="KW-0408">Iron</keyword>
<dbReference type="PRINTS" id="PR00463">
    <property type="entry name" value="EP450I"/>
</dbReference>
<evidence type="ECO:0008006" key="16">
    <source>
        <dbReference type="Google" id="ProtNLM"/>
    </source>
</evidence>
<evidence type="ECO:0000256" key="6">
    <source>
        <dbReference type="ARBA" id="ARBA00022723"/>
    </source>
</evidence>
<dbReference type="GO" id="GO:0020037">
    <property type="term" value="F:heme binding"/>
    <property type="evidence" value="ECO:0007669"/>
    <property type="project" value="InterPro"/>
</dbReference>
<name>A0AAN7Z554_9MYCE</name>
<evidence type="ECO:0000256" key="10">
    <source>
        <dbReference type="ARBA" id="ARBA00023033"/>
    </source>
</evidence>
<comment type="subcellular location">
    <subcellularLocation>
        <location evidence="2">Membrane</location>
        <topology evidence="2">Single-pass membrane protein</topology>
    </subcellularLocation>
</comment>
<dbReference type="Pfam" id="PF00067">
    <property type="entry name" value="p450"/>
    <property type="match status" value="1"/>
</dbReference>
<sequence length="485" mass="56179">MATLLLIIIFMITFIFYKNFDKKRKNNYPPGPINLPFIGGLYKLKLGKQHLSLDELYQKYGKVFSIKFGSYDTVILNEPDVIIEAFHLNSTSFMDRMILPSFKIVGKNQNIGFTQTEYWKKIRGILNVSLTKSKTRLLENLFNQEYLRFDQFIKKQLKSKNDSMFIRPYLKRLSFNIIFSYLFNETIPYEDELIPKDILDFIHASEELLVVLSQMPSDYIKVLRPFESHKKLNEICDRMSKFIKPKVDKRVENLDEETPKCFIDYLILQIRSEPSQVIKIEAIQYICIDLLVGGTDSTSSALEWMILFLSNHDSLQEKLYSEICKNTIGADDIFPKLIEKNNYPFFNACVKETLRKSPPVPLGLPHKCSEDAEIGGYIIPKGTQIISNLYSASNCEKVFTDPHEFNPLRFIDISNINNNNILSFSIGPRICPGKNLSEDELFSFGTKLFKTFKFSRPNKNQLYDEVAVLGITLEPKPFITKVSLR</sequence>
<keyword evidence="6 12" id="KW-0479">Metal-binding</keyword>
<dbReference type="Proteomes" id="UP001344447">
    <property type="component" value="Unassembled WGS sequence"/>
</dbReference>
<dbReference type="PANTHER" id="PTHR24303">
    <property type="entry name" value="HEME-BINDING MONOOXYGENASE FAMILY"/>
    <property type="match status" value="1"/>
</dbReference>
<dbReference type="InterPro" id="IPR002401">
    <property type="entry name" value="Cyt_P450_E_grp-I"/>
</dbReference>
<dbReference type="Gene3D" id="1.10.630.10">
    <property type="entry name" value="Cytochrome P450"/>
    <property type="match status" value="1"/>
</dbReference>
<dbReference type="EMBL" id="JAVFKY010000001">
    <property type="protein sequence ID" value="KAK5584645.1"/>
    <property type="molecule type" value="Genomic_DNA"/>
</dbReference>
<dbReference type="PROSITE" id="PS00086">
    <property type="entry name" value="CYTOCHROME_P450"/>
    <property type="match status" value="1"/>
</dbReference>
<feature type="binding site" description="axial binding residue" evidence="12">
    <location>
        <position position="431"/>
    </location>
    <ligand>
        <name>heme</name>
        <dbReference type="ChEBI" id="CHEBI:30413"/>
    </ligand>
    <ligandPart>
        <name>Fe</name>
        <dbReference type="ChEBI" id="CHEBI:18248"/>
    </ligandPart>
</feature>
<evidence type="ECO:0000256" key="9">
    <source>
        <dbReference type="ARBA" id="ARBA00023004"/>
    </source>
</evidence>
<dbReference type="CDD" id="cd20617">
    <property type="entry name" value="CYP1_2-like"/>
    <property type="match status" value="1"/>
</dbReference>
<reference evidence="14 15" key="1">
    <citation type="submission" date="2023-11" db="EMBL/GenBank/DDBJ databases">
        <title>Dfirmibasis_genome.</title>
        <authorList>
            <person name="Edelbroek B."/>
            <person name="Kjellin J."/>
            <person name="Jerlstrom-Hultqvist J."/>
            <person name="Soderbom F."/>
        </authorList>
    </citation>
    <scope>NUCLEOTIDE SEQUENCE [LARGE SCALE GENOMIC DNA]</scope>
    <source>
        <strain evidence="14 15">TNS-C-14</strain>
    </source>
</reference>
<dbReference type="PRINTS" id="PR00385">
    <property type="entry name" value="P450"/>
</dbReference>
<dbReference type="InterPro" id="IPR036396">
    <property type="entry name" value="Cyt_P450_sf"/>
</dbReference>
<evidence type="ECO:0000313" key="14">
    <source>
        <dbReference type="EMBL" id="KAK5584645.1"/>
    </source>
</evidence>
<evidence type="ECO:0000256" key="1">
    <source>
        <dbReference type="ARBA" id="ARBA00001971"/>
    </source>
</evidence>
<proteinExistence type="inferred from homology"/>
<keyword evidence="10 13" id="KW-0503">Monooxygenase</keyword>
<keyword evidence="5" id="KW-0812">Transmembrane</keyword>
<evidence type="ECO:0000256" key="2">
    <source>
        <dbReference type="ARBA" id="ARBA00004167"/>
    </source>
</evidence>
<evidence type="ECO:0000256" key="12">
    <source>
        <dbReference type="PIRSR" id="PIRSR602401-1"/>
    </source>
</evidence>
<comment type="similarity">
    <text evidence="3 13">Belongs to the cytochrome P450 family.</text>
</comment>
<keyword evidence="11" id="KW-0472">Membrane</keyword>
<dbReference type="GO" id="GO:0004497">
    <property type="term" value="F:monooxygenase activity"/>
    <property type="evidence" value="ECO:0007669"/>
    <property type="project" value="UniProtKB-KW"/>
</dbReference>
<comment type="caution">
    <text evidence="14">The sequence shown here is derived from an EMBL/GenBank/DDBJ whole genome shotgun (WGS) entry which is preliminary data.</text>
</comment>
<keyword evidence="4 12" id="KW-0349">Heme</keyword>
<accession>A0AAN7Z554</accession>
<evidence type="ECO:0000256" key="13">
    <source>
        <dbReference type="RuleBase" id="RU000461"/>
    </source>
</evidence>
<evidence type="ECO:0000256" key="5">
    <source>
        <dbReference type="ARBA" id="ARBA00022692"/>
    </source>
</evidence>
<dbReference type="PANTHER" id="PTHR24303:SF31">
    <property type="entry name" value="CYTOCHROME P450 307A1-RELATED"/>
    <property type="match status" value="1"/>
</dbReference>
<dbReference type="InterPro" id="IPR001128">
    <property type="entry name" value="Cyt_P450"/>
</dbReference>
<keyword evidence="15" id="KW-1185">Reference proteome</keyword>
<dbReference type="AlphaFoldDB" id="A0AAN7Z554"/>
<dbReference type="GO" id="GO:0016020">
    <property type="term" value="C:membrane"/>
    <property type="evidence" value="ECO:0007669"/>
    <property type="project" value="UniProtKB-SubCell"/>
</dbReference>
<evidence type="ECO:0000256" key="3">
    <source>
        <dbReference type="ARBA" id="ARBA00010617"/>
    </source>
</evidence>
<evidence type="ECO:0000256" key="11">
    <source>
        <dbReference type="ARBA" id="ARBA00023136"/>
    </source>
</evidence>
<dbReference type="FunFam" id="1.10.630.10:FF:000078">
    <property type="entry name" value="Probable cytochrome P450 515A1"/>
    <property type="match status" value="1"/>
</dbReference>
<keyword evidence="8 13" id="KW-0560">Oxidoreductase</keyword>
<dbReference type="GO" id="GO:0016705">
    <property type="term" value="F:oxidoreductase activity, acting on paired donors, with incorporation or reduction of molecular oxygen"/>
    <property type="evidence" value="ECO:0007669"/>
    <property type="project" value="InterPro"/>
</dbReference>
<evidence type="ECO:0000256" key="7">
    <source>
        <dbReference type="ARBA" id="ARBA00022989"/>
    </source>
</evidence>
<evidence type="ECO:0000313" key="15">
    <source>
        <dbReference type="Proteomes" id="UP001344447"/>
    </source>
</evidence>
<evidence type="ECO:0000256" key="8">
    <source>
        <dbReference type="ARBA" id="ARBA00023002"/>
    </source>
</evidence>
<gene>
    <name evidence="14" type="ORF">RB653_006260</name>
</gene>
<organism evidence="14 15">
    <name type="scientific">Dictyostelium firmibasis</name>
    <dbReference type="NCBI Taxonomy" id="79012"/>
    <lineage>
        <taxon>Eukaryota</taxon>
        <taxon>Amoebozoa</taxon>
        <taxon>Evosea</taxon>
        <taxon>Eumycetozoa</taxon>
        <taxon>Dictyostelia</taxon>
        <taxon>Dictyosteliales</taxon>
        <taxon>Dictyosteliaceae</taxon>
        <taxon>Dictyostelium</taxon>
    </lineage>
</organism>
<keyword evidence="7" id="KW-1133">Transmembrane helix</keyword>
<evidence type="ECO:0000256" key="4">
    <source>
        <dbReference type="ARBA" id="ARBA00022617"/>
    </source>
</evidence>
<dbReference type="InterPro" id="IPR017972">
    <property type="entry name" value="Cyt_P450_CS"/>
</dbReference>
<dbReference type="GO" id="GO:0005506">
    <property type="term" value="F:iron ion binding"/>
    <property type="evidence" value="ECO:0007669"/>
    <property type="project" value="InterPro"/>
</dbReference>
<protein>
    <recommendedName>
        <fullName evidence="16">Cytochrome P450</fullName>
    </recommendedName>
</protein>
<comment type="cofactor">
    <cofactor evidence="1 12">
        <name>heme</name>
        <dbReference type="ChEBI" id="CHEBI:30413"/>
    </cofactor>
</comment>
<dbReference type="SUPFAM" id="SSF48264">
    <property type="entry name" value="Cytochrome P450"/>
    <property type="match status" value="1"/>
</dbReference>